<keyword evidence="4" id="KW-0677">Repeat</keyword>
<dbReference type="SUPFAM" id="SSF54928">
    <property type="entry name" value="RNA-binding domain, RBD"/>
    <property type="match status" value="2"/>
</dbReference>
<name>A0A8C4IND7_DICLA</name>
<dbReference type="GeneTree" id="ENSGT00940000157187"/>
<dbReference type="PANTHER" id="PTHR13976">
    <property type="entry name" value="HETEROGENEOUS NUCLEAR RIBONUCLEOPROTEIN-RELATED"/>
    <property type="match status" value="1"/>
</dbReference>
<dbReference type="InterPro" id="IPR012337">
    <property type="entry name" value="RNaseH-like_sf"/>
</dbReference>
<reference evidence="10" key="1">
    <citation type="submission" date="2025-08" db="UniProtKB">
        <authorList>
            <consortium name="Ensembl"/>
        </authorList>
    </citation>
    <scope>IDENTIFICATION</scope>
</reference>
<dbReference type="GO" id="GO:0006397">
    <property type="term" value="P:mRNA processing"/>
    <property type="evidence" value="ECO:0007669"/>
    <property type="project" value="UniProtKB-KW"/>
</dbReference>
<sequence>MASHSDTLVVFFGATAGANGGKLGSDEREIILLVWQIVDLHEKKVGKLQRCLVKPDTLELTDQCKEETGLTLDEVVKAEPLDKVLQQFQQSVSSELKCLGRSTYTLCVNSPLVIRQALHPEASKKNLVLPECFFSFVDVRKEFHKCCPNAGPCFKHMLPVRVNLFTTEKTEHCFGTSGSNNAFNDAILFLFLDHKFSSVETVKYKFDSGTCSKTEPVDSETVIRARGLPWQSSDQDIARFFKGLSIAKGGVALCLNAQGRRNGEALVRFVNSEHRDLALERHKHHMGSRYIEVYKATGEEFLKIAGGTSNEVAQFLSKENQVIIRMRGLPFTATPQEVLSFLGPESPVTDGAEGLLFVKYPDGRPTGDAFVLFSCEEYAQNALKKHKQILGKRYIELFRSTAAEVQQVLNRYMSTPLISTLPPSPIVSTRDCVRLRGLPYTAGIEDILEFMGEHTVDIKPHGVHMVLNQQGRPSGDAFIQMKSSDKAFMVAQKCHKKTMKDRYVEVFQCSTEEMSIVLMGGTLNRSGLSPPPCKLPSYAAFPTPPAILSEAALYQPPLLAAPRPPQTTTHSPAHTLAYYPPHPHLYMNMNMNYTAYYPSPPVSPSTVSYFAAPPGAVAAAVAAQPHPAAAASPVLPQHGALVRMQGLPYNTGVKDILSFFQGYQVEGLCCCCSCVCGCGCGCGWVWVCV</sequence>
<dbReference type="InterPro" id="IPR036397">
    <property type="entry name" value="RNaseH_sf"/>
</dbReference>
<dbReference type="GO" id="GO:1904888">
    <property type="term" value="P:cranial skeletal system development"/>
    <property type="evidence" value="ECO:0007669"/>
    <property type="project" value="UniProtKB-ARBA"/>
</dbReference>
<evidence type="ECO:0000256" key="5">
    <source>
        <dbReference type="ARBA" id="ARBA00022884"/>
    </source>
</evidence>
<evidence type="ECO:0000313" key="10">
    <source>
        <dbReference type="Ensembl" id="ENSDLAP00005059564.1"/>
    </source>
</evidence>
<dbReference type="FunFam" id="3.30.70.330:FF:000041">
    <property type="entry name" value="Epithelial splicing regulatory protein 1"/>
    <property type="match status" value="1"/>
</dbReference>
<evidence type="ECO:0000256" key="4">
    <source>
        <dbReference type="ARBA" id="ARBA00022737"/>
    </source>
</evidence>
<dbReference type="InterPro" id="IPR000504">
    <property type="entry name" value="RRM_dom"/>
</dbReference>
<evidence type="ECO:0000259" key="9">
    <source>
        <dbReference type="SMART" id="SM00360"/>
    </source>
</evidence>
<dbReference type="InterPro" id="IPR012677">
    <property type="entry name" value="Nucleotide-bd_a/b_plait_sf"/>
</dbReference>
<organism evidence="10 11">
    <name type="scientific">Dicentrarchus labrax</name>
    <name type="common">European seabass</name>
    <name type="synonym">Morone labrax</name>
    <dbReference type="NCBI Taxonomy" id="13489"/>
    <lineage>
        <taxon>Eukaryota</taxon>
        <taxon>Metazoa</taxon>
        <taxon>Chordata</taxon>
        <taxon>Craniata</taxon>
        <taxon>Vertebrata</taxon>
        <taxon>Euteleostomi</taxon>
        <taxon>Actinopterygii</taxon>
        <taxon>Neopterygii</taxon>
        <taxon>Teleostei</taxon>
        <taxon>Neoteleostei</taxon>
        <taxon>Acanthomorphata</taxon>
        <taxon>Eupercaria</taxon>
        <taxon>Moronidae</taxon>
        <taxon>Dicentrarchus</taxon>
    </lineage>
</organism>
<accession>A0A8C4IND7</accession>
<dbReference type="FunFam" id="3.30.70.330:FF:000056">
    <property type="entry name" value="epithelial splicing regulatory protein 1 isoform X1"/>
    <property type="match status" value="1"/>
</dbReference>
<protein>
    <submittedName>
        <fullName evidence="10">Epithelial splicing regulatory protein 2</fullName>
    </submittedName>
</protein>
<dbReference type="InterPro" id="IPR035979">
    <property type="entry name" value="RBD_domain_sf"/>
</dbReference>
<keyword evidence="6" id="KW-0508">mRNA splicing</keyword>
<dbReference type="Proteomes" id="UP000694389">
    <property type="component" value="Unassembled WGS sequence"/>
</dbReference>
<keyword evidence="3" id="KW-0507">mRNA processing</keyword>
<comment type="similarity">
    <text evidence="2">Belongs to the ESRP family.</text>
</comment>
<proteinExistence type="inferred from homology"/>
<evidence type="ECO:0000256" key="6">
    <source>
        <dbReference type="ARBA" id="ARBA00023187"/>
    </source>
</evidence>
<dbReference type="CDD" id="cd12742">
    <property type="entry name" value="RRM3_ESRP1_ESRP2"/>
    <property type="match status" value="1"/>
</dbReference>
<keyword evidence="5" id="KW-0694">RNA-binding</keyword>
<keyword evidence="7" id="KW-0539">Nucleus</keyword>
<keyword evidence="11" id="KW-1185">Reference proteome</keyword>
<dbReference type="GO" id="GO:0005634">
    <property type="term" value="C:nucleus"/>
    <property type="evidence" value="ECO:0007669"/>
    <property type="project" value="UniProtKB-SubCell"/>
</dbReference>
<feature type="domain" description="RRM" evidence="9">
    <location>
        <begin position="432"/>
        <end position="507"/>
    </location>
</feature>
<evidence type="ECO:0000256" key="8">
    <source>
        <dbReference type="ARBA" id="ARBA00055335"/>
    </source>
</evidence>
<dbReference type="FunFam" id="3.30.70.330:FF:000070">
    <property type="entry name" value="Epithelial splicing regulatory protein 1"/>
    <property type="match status" value="1"/>
</dbReference>
<comment type="subcellular location">
    <subcellularLocation>
        <location evidence="1">Nucleus</location>
    </subcellularLocation>
</comment>
<feature type="domain" description="RRM" evidence="9">
    <location>
        <begin position="323"/>
        <end position="398"/>
    </location>
</feature>
<evidence type="ECO:0000256" key="7">
    <source>
        <dbReference type="ARBA" id="ARBA00023242"/>
    </source>
</evidence>
<dbReference type="SUPFAM" id="SSF53098">
    <property type="entry name" value="Ribonuclease H-like"/>
    <property type="match status" value="1"/>
</dbReference>
<feature type="domain" description="RRM" evidence="9">
    <location>
        <begin position="222"/>
        <end position="294"/>
    </location>
</feature>
<evidence type="ECO:0000256" key="1">
    <source>
        <dbReference type="ARBA" id="ARBA00004123"/>
    </source>
</evidence>
<dbReference type="AlphaFoldDB" id="A0A8C4IND7"/>
<reference evidence="10" key="2">
    <citation type="submission" date="2025-09" db="UniProtKB">
        <authorList>
            <consortium name="Ensembl"/>
        </authorList>
    </citation>
    <scope>IDENTIFICATION</scope>
</reference>
<dbReference type="CDD" id="cd12740">
    <property type="entry name" value="RRM2_ESRP2"/>
    <property type="match status" value="1"/>
</dbReference>
<dbReference type="Gene3D" id="3.30.70.330">
    <property type="match status" value="3"/>
</dbReference>
<evidence type="ECO:0000256" key="3">
    <source>
        <dbReference type="ARBA" id="ARBA00022664"/>
    </source>
</evidence>
<dbReference type="InterPro" id="IPR050666">
    <property type="entry name" value="ESRP"/>
</dbReference>
<dbReference type="Ensembl" id="ENSDLAT00005063104.2">
    <property type="protein sequence ID" value="ENSDLAP00005059564.1"/>
    <property type="gene ID" value="ENSDLAG00005025050.2"/>
</dbReference>
<evidence type="ECO:0000313" key="11">
    <source>
        <dbReference type="Proteomes" id="UP000694389"/>
    </source>
</evidence>
<dbReference type="Gene3D" id="3.30.420.10">
    <property type="entry name" value="Ribonuclease H-like superfamily/Ribonuclease H"/>
    <property type="match status" value="1"/>
</dbReference>
<dbReference type="GO" id="GO:0008380">
    <property type="term" value="P:RNA splicing"/>
    <property type="evidence" value="ECO:0007669"/>
    <property type="project" value="UniProtKB-KW"/>
</dbReference>
<comment type="function">
    <text evidence="8">mRNA splicing factor that regulates the formation of epithelial cell-specific isoforms. Specifically regulates the expression of FGFR2-IIIb, an epithelial cell-specific isoform of fgfr2. Acts by directly binding specific sequences in mRNAs. Binds the GU-rich sequence motifs in the ISE/ISS-3, a cis-element regulatory region present in the mRNA of fgfr2.</text>
</comment>
<evidence type="ECO:0000256" key="2">
    <source>
        <dbReference type="ARBA" id="ARBA00008866"/>
    </source>
</evidence>
<gene>
    <name evidence="10" type="primary">esrp2</name>
</gene>
<dbReference type="SMART" id="SM00360">
    <property type="entry name" value="RRM"/>
    <property type="match status" value="3"/>
</dbReference>
<dbReference type="GO" id="GO:0003723">
    <property type="term" value="F:RNA binding"/>
    <property type="evidence" value="ECO:0007669"/>
    <property type="project" value="UniProtKB-KW"/>
</dbReference>